<dbReference type="OrthoDB" id="5817083at2759"/>
<dbReference type="STRING" id="1314781.A0A165H0S5"/>
<gene>
    <name evidence="10" type="ORF">EXIGLDRAFT_837244</name>
</gene>
<keyword evidence="11" id="KW-1185">Reference proteome</keyword>
<dbReference type="EMBL" id="KV426031">
    <property type="protein sequence ID" value="KZV91282.1"/>
    <property type="molecule type" value="Genomic_DNA"/>
</dbReference>
<evidence type="ECO:0000256" key="1">
    <source>
        <dbReference type="ARBA" id="ARBA00004141"/>
    </source>
</evidence>
<evidence type="ECO:0000256" key="5">
    <source>
        <dbReference type="ARBA" id="ARBA00022833"/>
    </source>
</evidence>
<feature type="domain" description="RING-CH-type" evidence="9">
    <location>
        <begin position="18"/>
        <end position="87"/>
    </location>
</feature>
<evidence type="ECO:0000256" key="6">
    <source>
        <dbReference type="ARBA" id="ARBA00022989"/>
    </source>
</evidence>
<organism evidence="10 11">
    <name type="scientific">Exidia glandulosa HHB12029</name>
    <dbReference type="NCBI Taxonomy" id="1314781"/>
    <lineage>
        <taxon>Eukaryota</taxon>
        <taxon>Fungi</taxon>
        <taxon>Dikarya</taxon>
        <taxon>Basidiomycota</taxon>
        <taxon>Agaricomycotina</taxon>
        <taxon>Agaricomycetes</taxon>
        <taxon>Auriculariales</taxon>
        <taxon>Exidiaceae</taxon>
        <taxon>Exidia</taxon>
    </lineage>
</organism>
<reference evidence="10 11" key="1">
    <citation type="journal article" date="2016" name="Mol. Biol. Evol.">
        <title>Comparative Genomics of Early-Diverging Mushroom-Forming Fungi Provides Insights into the Origins of Lignocellulose Decay Capabilities.</title>
        <authorList>
            <person name="Nagy L.G."/>
            <person name="Riley R."/>
            <person name="Tritt A."/>
            <person name="Adam C."/>
            <person name="Daum C."/>
            <person name="Floudas D."/>
            <person name="Sun H."/>
            <person name="Yadav J.S."/>
            <person name="Pangilinan J."/>
            <person name="Larsson K.H."/>
            <person name="Matsuura K."/>
            <person name="Barry K."/>
            <person name="Labutti K."/>
            <person name="Kuo R."/>
            <person name="Ohm R.A."/>
            <person name="Bhattacharya S.S."/>
            <person name="Shirouzu T."/>
            <person name="Yoshinaga Y."/>
            <person name="Martin F.M."/>
            <person name="Grigoriev I.V."/>
            <person name="Hibbett D.S."/>
        </authorList>
    </citation>
    <scope>NUCLEOTIDE SEQUENCE [LARGE SCALE GENOMIC DNA]</scope>
    <source>
        <strain evidence="10 11">HHB12029</strain>
    </source>
</reference>
<keyword evidence="7 8" id="KW-0472">Membrane</keyword>
<evidence type="ECO:0000313" key="11">
    <source>
        <dbReference type="Proteomes" id="UP000077266"/>
    </source>
</evidence>
<evidence type="ECO:0000256" key="8">
    <source>
        <dbReference type="SAM" id="Phobius"/>
    </source>
</evidence>
<keyword evidence="6 8" id="KW-1133">Transmembrane helix</keyword>
<dbReference type="InterPro" id="IPR013083">
    <property type="entry name" value="Znf_RING/FYVE/PHD"/>
</dbReference>
<accession>A0A165H0S5</accession>
<keyword evidence="4" id="KW-0863">Zinc-finger</keyword>
<evidence type="ECO:0000256" key="3">
    <source>
        <dbReference type="ARBA" id="ARBA00022723"/>
    </source>
</evidence>
<evidence type="ECO:0000256" key="4">
    <source>
        <dbReference type="ARBA" id="ARBA00022771"/>
    </source>
</evidence>
<dbReference type="PANTHER" id="PTHR46283">
    <property type="entry name" value="E3 UBIQUITIN-PROTEIN LIGASE MARCH5"/>
    <property type="match status" value="1"/>
</dbReference>
<dbReference type="Gene3D" id="3.30.40.10">
    <property type="entry name" value="Zinc/RING finger domain, C3HC4 (zinc finger)"/>
    <property type="match status" value="1"/>
</dbReference>
<proteinExistence type="predicted"/>
<keyword evidence="5" id="KW-0862">Zinc</keyword>
<dbReference type="Proteomes" id="UP000077266">
    <property type="component" value="Unassembled WGS sequence"/>
</dbReference>
<dbReference type="AlphaFoldDB" id="A0A165H0S5"/>
<feature type="transmembrane region" description="Helical" evidence="8">
    <location>
        <begin position="112"/>
        <end position="139"/>
    </location>
</feature>
<comment type="subcellular location">
    <subcellularLocation>
        <location evidence="1">Membrane</location>
        <topology evidence="1">Multi-pass membrane protein</topology>
    </subcellularLocation>
</comment>
<sequence length="430" mass="48305">MSDVPPTAAWPYARSPTVDDLRVRSCFICRDEDVYIPGQRRTRQDHGFVHACRCTLVAHERCILEWMDSGDENRRHCAVCKAEYIVIGRPPPRIFSLIRAGEDVLNRAGQTVLWMGAAGVGLGATFGVFFVVLSYSAHASYWMLGSEMATYFLGDRNGLPDYAMLMLPVVPLVFYDIARSSSGGLVHLLSWMSMLVPMRPFSPGDTDVTFGRSMQQLVWDWPPSPWLLTTLFPLFRHLYRIGLHTLTEHLLDESFVRRQRRADQTRGVHHFIFADLGVNLLDGGPALPQPDDLHAFAQPINLRAVGRTLLSMMVLPPLAAGVGSLLRGVALATGSRYLSAFVGLRPMGIHQRTMLGLQKRTGYRGIRLLTWGDFEPVWWRNILGLGIVIVARDLLKLAHELLLQREDHERTVVDIPFTDIDTPSLDLIVV</sequence>
<dbReference type="GO" id="GO:0016020">
    <property type="term" value="C:membrane"/>
    <property type="evidence" value="ECO:0007669"/>
    <property type="project" value="UniProtKB-SubCell"/>
</dbReference>
<dbReference type="SUPFAM" id="SSF57850">
    <property type="entry name" value="RING/U-box"/>
    <property type="match status" value="1"/>
</dbReference>
<evidence type="ECO:0000313" key="10">
    <source>
        <dbReference type="EMBL" id="KZV91282.1"/>
    </source>
</evidence>
<dbReference type="GO" id="GO:0008270">
    <property type="term" value="F:zinc ion binding"/>
    <property type="evidence" value="ECO:0007669"/>
    <property type="project" value="UniProtKB-KW"/>
</dbReference>
<evidence type="ECO:0000256" key="2">
    <source>
        <dbReference type="ARBA" id="ARBA00022692"/>
    </source>
</evidence>
<dbReference type="InParanoid" id="A0A165H0S5"/>
<dbReference type="PROSITE" id="PS51292">
    <property type="entry name" value="ZF_RING_CH"/>
    <property type="match status" value="1"/>
</dbReference>
<keyword evidence="3" id="KW-0479">Metal-binding</keyword>
<evidence type="ECO:0000256" key="7">
    <source>
        <dbReference type="ARBA" id="ARBA00023136"/>
    </source>
</evidence>
<name>A0A165H0S5_EXIGL</name>
<dbReference type="InterPro" id="IPR011016">
    <property type="entry name" value="Znf_RING-CH"/>
</dbReference>
<protein>
    <recommendedName>
        <fullName evidence="9">RING-CH-type domain-containing protein</fullName>
    </recommendedName>
</protein>
<evidence type="ECO:0000259" key="9">
    <source>
        <dbReference type="PROSITE" id="PS51292"/>
    </source>
</evidence>
<keyword evidence="2 8" id="KW-0812">Transmembrane</keyword>